<dbReference type="AlphaFoldDB" id="G3BCU4"/>
<dbReference type="InterPro" id="IPR021721">
    <property type="entry name" value="Znf_CCCH-type_TRM13"/>
</dbReference>
<dbReference type="PANTHER" id="PTHR12998">
    <property type="entry name" value="TRNA:M(4)X MODIFICATION ENZYME TRM13 HOMOLOG"/>
    <property type="match status" value="1"/>
</dbReference>
<protein>
    <recommendedName>
        <fullName evidence="4 15">tRNA:m(4)X modification enzyme TRM13</fullName>
        <ecNumber evidence="3 15">2.1.1.225</ecNumber>
    </recommendedName>
</protein>
<evidence type="ECO:0000256" key="6">
    <source>
        <dbReference type="ARBA" id="ARBA00022679"/>
    </source>
</evidence>
<evidence type="ECO:0000259" key="16">
    <source>
        <dbReference type="PROSITE" id="PS51800"/>
    </source>
</evidence>
<dbReference type="HOGENOM" id="CLU_027610_0_0_1"/>
<dbReference type="GeneID" id="18246285"/>
<keyword evidence="6 15" id="KW-0808">Transferase</keyword>
<dbReference type="OrthoDB" id="258806at2759"/>
<dbReference type="EC" id="2.1.1.225" evidence="3 15"/>
<dbReference type="InterPro" id="IPR022776">
    <property type="entry name" value="TRM13/UPF0224_CHHC_Znf_dom"/>
</dbReference>
<evidence type="ECO:0000256" key="4">
    <source>
        <dbReference type="ARBA" id="ARBA00015883"/>
    </source>
</evidence>
<evidence type="ECO:0000256" key="10">
    <source>
        <dbReference type="ARBA" id="ARBA00022771"/>
    </source>
</evidence>
<evidence type="ECO:0000256" key="5">
    <source>
        <dbReference type="ARBA" id="ARBA00022603"/>
    </source>
</evidence>
<dbReference type="Pfam" id="PF05206">
    <property type="entry name" value="TRM13"/>
    <property type="match status" value="1"/>
</dbReference>
<dbReference type="InterPro" id="IPR039044">
    <property type="entry name" value="Trm13"/>
</dbReference>
<comment type="function">
    <text evidence="1 15">tRNA methylase which 2'-O-methylates cytidine(4) in tRNA(Pro) and tRNA(Gly)(GCC), and adenosine(4) in tRNA(His).</text>
</comment>
<reference evidence="17 18" key="1">
    <citation type="journal article" date="2011" name="Proc. Natl. Acad. Sci. U.S.A.">
        <title>Comparative genomics of xylose-fermenting fungi for enhanced biofuel production.</title>
        <authorList>
            <person name="Wohlbach D.J."/>
            <person name="Kuo A."/>
            <person name="Sato T.K."/>
            <person name="Potts K.M."/>
            <person name="Salamov A.A."/>
            <person name="LaButti K.M."/>
            <person name="Sun H."/>
            <person name="Clum A."/>
            <person name="Pangilinan J.L."/>
            <person name="Lindquist E.A."/>
            <person name="Lucas S."/>
            <person name="Lapidus A."/>
            <person name="Jin M."/>
            <person name="Gunawan C."/>
            <person name="Balan V."/>
            <person name="Dale B.E."/>
            <person name="Jeffries T.W."/>
            <person name="Zinkel R."/>
            <person name="Barry K.W."/>
            <person name="Grigoriev I.V."/>
            <person name="Gasch A.P."/>
        </authorList>
    </citation>
    <scope>NUCLEOTIDE SEQUENCE [LARGE SCALE GENOMIC DNA]</scope>
    <source>
        <strain evidence="18">ATCC 10573 / BCRC 21748 / CBS 615 / JCM 9827 / NBRC 10315 / NRRL Y-1498 / VKM Y-70</strain>
    </source>
</reference>
<keyword evidence="9 15" id="KW-0479">Metal-binding</keyword>
<dbReference type="PROSITE" id="PS51800">
    <property type="entry name" value="ZF_CHHC_U11_48K"/>
    <property type="match status" value="1"/>
</dbReference>
<evidence type="ECO:0000256" key="3">
    <source>
        <dbReference type="ARBA" id="ARBA00012810"/>
    </source>
</evidence>
<keyword evidence="8 15" id="KW-0819">tRNA processing</keyword>
<dbReference type="GO" id="GO:0030488">
    <property type="term" value="P:tRNA methylation"/>
    <property type="evidence" value="ECO:0007669"/>
    <property type="project" value="InterPro"/>
</dbReference>
<keyword evidence="10 15" id="KW-0863">Zinc-finger</keyword>
<organism evidence="18">
    <name type="scientific">Candida tenuis (strain ATCC 10573 / BCRC 21748 / CBS 615 / JCM 9827 / NBRC 10315 / NRRL Y-1498 / VKM Y-70)</name>
    <name type="common">Yeast</name>
    <name type="synonym">Yamadazyma tenuis</name>
    <dbReference type="NCBI Taxonomy" id="590646"/>
    <lineage>
        <taxon>Eukaryota</taxon>
        <taxon>Fungi</taxon>
        <taxon>Dikarya</taxon>
        <taxon>Ascomycota</taxon>
        <taxon>Saccharomycotina</taxon>
        <taxon>Pichiomycetes</taxon>
        <taxon>Debaryomycetaceae</taxon>
        <taxon>Yamadazyma</taxon>
    </lineage>
</organism>
<evidence type="ECO:0000256" key="2">
    <source>
        <dbReference type="ARBA" id="ARBA00005265"/>
    </source>
</evidence>
<evidence type="ECO:0000256" key="8">
    <source>
        <dbReference type="ARBA" id="ARBA00022694"/>
    </source>
</evidence>
<dbReference type="Pfam" id="PF05253">
    <property type="entry name" value="zf-U11-48K"/>
    <property type="match status" value="1"/>
</dbReference>
<keyword evidence="5 15" id="KW-0489">Methyltransferase</keyword>
<dbReference type="EMBL" id="GL996528">
    <property type="protein sequence ID" value="EGV60211.1"/>
    <property type="molecule type" value="Genomic_DNA"/>
</dbReference>
<evidence type="ECO:0000256" key="14">
    <source>
        <dbReference type="ARBA" id="ARBA00049393"/>
    </source>
</evidence>
<dbReference type="InterPro" id="IPR007871">
    <property type="entry name" value="Methyltransferase_TRM13"/>
</dbReference>
<evidence type="ECO:0000256" key="7">
    <source>
        <dbReference type="ARBA" id="ARBA00022691"/>
    </source>
</evidence>
<sequence>MAEPTSKKRKTEDTPAVPVVYRCEYLIPNRTRTCGMQRKQDNKYCSHHMIEGQSERVPCPLDPKHTVWKQDLSRHLKKCPSLGKDLHDPWYSLNINHKLSNELCAQTSPSQTQLGDTEEQLLDEYLPLIREAGEQFTPLRLISSSHEGLSKRLSEKEHQKHPIQQSSLAGNLKTKGLLGPDNFYIEFGCGKAELSRFLNLCILEEHKSTNSTSTNSYGFGLIDRSVNRMKNDPKITKETTIFNAQNQSSLHPLHPQVKRTRIDIKDLDLDNFLDGCKCENVVGISKHLCGVATDMTLRSLFNSSVIETQSLNGLMIAMCCRHICDYDLLLPFSKEYLAAKGFNKPSFKVLQKVVSWAVSSIPDSSTGIASQSSLSSAEKTKLGVMARRLIDESRVYALRKMLPSNYTSEIFWYVDQNITLENVCLCVKRN</sequence>
<keyword evidence="7 15" id="KW-0949">S-adenosyl-L-methionine</keyword>
<evidence type="ECO:0000256" key="11">
    <source>
        <dbReference type="ARBA" id="ARBA00022833"/>
    </source>
</evidence>
<evidence type="ECO:0000313" key="17">
    <source>
        <dbReference type="EMBL" id="EGV60211.1"/>
    </source>
</evidence>
<gene>
    <name evidence="17" type="ORF">CANTEDRAFT_111474</name>
</gene>
<evidence type="ECO:0000256" key="12">
    <source>
        <dbReference type="ARBA" id="ARBA00048165"/>
    </source>
</evidence>
<dbReference type="GO" id="GO:0008270">
    <property type="term" value="F:zinc ion binding"/>
    <property type="evidence" value="ECO:0007669"/>
    <property type="project" value="UniProtKB-KW"/>
</dbReference>
<dbReference type="Proteomes" id="UP000000707">
    <property type="component" value="Unassembled WGS sequence"/>
</dbReference>
<evidence type="ECO:0000256" key="1">
    <source>
        <dbReference type="ARBA" id="ARBA00002267"/>
    </source>
</evidence>
<comment type="similarity">
    <text evidence="2 15">Belongs to the methyltransferase TRM13 family.</text>
</comment>
<evidence type="ECO:0000256" key="13">
    <source>
        <dbReference type="ARBA" id="ARBA00048635"/>
    </source>
</evidence>
<name>G3BCU4_CANTC</name>
<dbReference type="GO" id="GO:0106050">
    <property type="term" value="F:tRNA 2'-O-methyltransferase activity"/>
    <property type="evidence" value="ECO:0007669"/>
    <property type="project" value="UniProtKB-UniRule"/>
</dbReference>
<comment type="catalytic activity">
    <reaction evidence="14 15">
        <text>adenosine(4) in tRNA(His) + S-adenosyl-L-methionine = 2'-O-methyladenosine(4) in tRNA(His) + S-adenosyl-L-homocysteine + H(+)</text>
        <dbReference type="Rhea" id="RHEA:43196"/>
        <dbReference type="Rhea" id="RHEA-COMP:10401"/>
        <dbReference type="Rhea" id="RHEA-COMP:10402"/>
        <dbReference type="ChEBI" id="CHEBI:15378"/>
        <dbReference type="ChEBI" id="CHEBI:57856"/>
        <dbReference type="ChEBI" id="CHEBI:59789"/>
        <dbReference type="ChEBI" id="CHEBI:74411"/>
        <dbReference type="ChEBI" id="CHEBI:74477"/>
        <dbReference type="EC" id="2.1.1.225"/>
    </reaction>
</comment>
<dbReference type="PANTHER" id="PTHR12998:SF0">
    <property type="entry name" value="TRNA:M(4)X MODIFICATION ENZYME TRM13 HOMOLOG"/>
    <property type="match status" value="1"/>
</dbReference>
<evidence type="ECO:0000256" key="9">
    <source>
        <dbReference type="ARBA" id="ARBA00022723"/>
    </source>
</evidence>
<comment type="catalytic activity">
    <reaction evidence="12 15">
        <text>cytidine(4) in tRNA(Pro) + S-adenosyl-L-methionine = 2'-O-methylcytidine(4) in tRNA(Pro) + S-adenosyl-L-homocysteine + H(+)</text>
        <dbReference type="Rhea" id="RHEA:32767"/>
        <dbReference type="Rhea" id="RHEA-COMP:10397"/>
        <dbReference type="Rhea" id="RHEA-COMP:10398"/>
        <dbReference type="ChEBI" id="CHEBI:15378"/>
        <dbReference type="ChEBI" id="CHEBI:57856"/>
        <dbReference type="ChEBI" id="CHEBI:59789"/>
        <dbReference type="ChEBI" id="CHEBI:74495"/>
        <dbReference type="ChEBI" id="CHEBI:82748"/>
        <dbReference type="EC" id="2.1.1.225"/>
    </reaction>
</comment>
<keyword evidence="18" id="KW-1185">Reference proteome</keyword>
<dbReference type="KEGG" id="cten:18246285"/>
<accession>G3BCU4</accession>
<evidence type="ECO:0000256" key="15">
    <source>
        <dbReference type="RuleBase" id="RU367103"/>
    </source>
</evidence>
<keyword evidence="11 15" id="KW-0862">Zinc</keyword>
<evidence type="ECO:0000313" key="18">
    <source>
        <dbReference type="Proteomes" id="UP000000707"/>
    </source>
</evidence>
<dbReference type="STRING" id="590646.G3BCU4"/>
<proteinExistence type="inferred from homology"/>
<comment type="catalytic activity">
    <reaction evidence="13 15">
        <text>cytidine(4) in tRNA(Gly)(GCC) + S-adenosyl-L-methionine = 2'-O-methylcytidine(4) in tRNA(Gly)(GCC) + S-adenosyl-L-homocysteine + H(+)</text>
        <dbReference type="Rhea" id="RHEA:43192"/>
        <dbReference type="Rhea" id="RHEA-COMP:10399"/>
        <dbReference type="Rhea" id="RHEA-COMP:10400"/>
        <dbReference type="ChEBI" id="CHEBI:15378"/>
        <dbReference type="ChEBI" id="CHEBI:57856"/>
        <dbReference type="ChEBI" id="CHEBI:59789"/>
        <dbReference type="ChEBI" id="CHEBI:74495"/>
        <dbReference type="ChEBI" id="CHEBI:82748"/>
        <dbReference type="EC" id="2.1.1.225"/>
    </reaction>
</comment>
<dbReference type="eggNOG" id="KOG2811">
    <property type="taxonomic scope" value="Eukaryota"/>
</dbReference>
<dbReference type="Pfam" id="PF11722">
    <property type="entry name" value="zf-TRM13_CCCH"/>
    <property type="match status" value="1"/>
</dbReference>
<feature type="domain" description="CHHC U11-48K-type" evidence="16">
    <location>
        <begin position="56"/>
        <end position="83"/>
    </location>
</feature>